<feature type="compositionally biased region" description="Pro residues" evidence="1">
    <location>
        <begin position="411"/>
        <end position="421"/>
    </location>
</feature>
<feature type="region of interest" description="Disordered" evidence="1">
    <location>
        <begin position="61"/>
        <end position="84"/>
    </location>
</feature>
<dbReference type="EMBL" id="CAUYUJ010021397">
    <property type="protein sequence ID" value="CAK0904454.1"/>
    <property type="molecule type" value="Genomic_DNA"/>
</dbReference>
<accession>A0ABN9XWH3</accession>
<feature type="compositionally biased region" description="Basic residues" evidence="1">
    <location>
        <begin position="297"/>
        <end position="388"/>
    </location>
</feature>
<sequence>RRPTPSPTHSCGDACCVGIDPNDPECCDVWHLGSVTNPSDCEAYHGGDMCVWTCSSEHPTPAPTQDGQDPTPAPTKQGQDPTPAPTPSCEDACCVGVDPTDPKCCHLWNAGVLSSPADCEAYNGGDFCVWTCPTEHPTPAPTHHGFDPTPSPTEPTKEPTPSPTPEGQNPTPAPTNNCTVCPDIQIFSDCPGHSPDSCASAGTTSPGCEWCPLVNECRVKCTCHDDAPPAYSLFDSCAYSGGVPTQQVLFWPIFLSPSYTSYAPECVCPSWRTPAPTADTTDPTPAPTKQGQDPARTRRLLRRSRARTRRPPRRGGPRRPRQSRRRNPRPRPRRRARTRRPPRRGGPRRPRQSRRRSPRPRPRRRARTRRLLRRSRARTRRPPRRGGPRRPPTEQTKEPTPSPTPEGQDPTPAPTRRPTPSPTEQTKEPTPSPTPEGQDPTPAPTKQGQDPTPAPTRWPTPSPTEQTKEPTPSPTPEGQDPTPAPTRRPTPSPTEQTKEPTPSPTPEGQDPTPAPTKQGQDPTPAPTRWPTPSPTEARTRRPPRRGGPRRPRQSRRRSPRPRPRRRARTRRLLRRSRARTRRPPRRGGPRRPRQSRRRSPRPRPQQTKAPTRAPTRFPTPYPTPSPTIGLAPTPKLPWEPVATPNPTPIPTPSPTIGLAPTPKLPWEPVATPTPTPIPTPSPTFGSVPAPKGRQAKVEGSFQVKVPSADVEAFVSDSSVKAAFQRSVAEKAGVAEAEVVVTLSVVTGAGSAGRGRKVRLAPIMLGSADQAEIQVDYSISVEEGAEGNSVQGALATVTAEQFTSPVAGASSFAVQAVPASATAPTVSFQVSATGDPHLVNVYGQRFDLMQPGNHTMLLIPRGAPPSATLLGVVARAEHIGKACSEMYIVALTVTGQWVAGVPGAQRLGEAWNMQYFANKPAQRGSSGAGWNTYGNIRMKVNWGHTVGGVKYINLLVRNLAHSGYTVGGLLGEGDHTFASTPMAHCRRFSSL</sequence>
<evidence type="ECO:0000313" key="2">
    <source>
        <dbReference type="EMBL" id="CAK0904454.1"/>
    </source>
</evidence>
<name>A0ABN9XWH3_9DINO</name>
<proteinExistence type="predicted"/>
<keyword evidence="3" id="KW-1185">Reference proteome</keyword>
<feature type="compositionally biased region" description="Low complexity" evidence="1">
    <location>
        <begin position="604"/>
        <end position="616"/>
    </location>
</feature>
<reference evidence="2" key="1">
    <citation type="submission" date="2023-10" db="EMBL/GenBank/DDBJ databases">
        <authorList>
            <person name="Chen Y."/>
            <person name="Shah S."/>
            <person name="Dougan E. K."/>
            <person name="Thang M."/>
            <person name="Chan C."/>
        </authorList>
    </citation>
    <scope>NUCLEOTIDE SEQUENCE [LARGE SCALE GENOMIC DNA]</scope>
</reference>
<organism evidence="2 3">
    <name type="scientific">Prorocentrum cordatum</name>
    <dbReference type="NCBI Taxonomy" id="2364126"/>
    <lineage>
        <taxon>Eukaryota</taxon>
        <taxon>Sar</taxon>
        <taxon>Alveolata</taxon>
        <taxon>Dinophyceae</taxon>
        <taxon>Prorocentrales</taxon>
        <taxon>Prorocentraceae</taxon>
        <taxon>Prorocentrum</taxon>
    </lineage>
</organism>
<feature type="region of interest" description="Disordered" evidence="1">
    <location>
        <begin position="274"/>
        <end position="633"/>
    </location>
</feature>
<feature type="region of interest" description="Disordered" evidence="1">
    <location>
        <begin position="139"/>
        <end position="172"/>
    </location>
</feature>
<evidence type="ECO:0000313" key="3">
    <source>
        <dbReference type="Proteomes" id="UP001189429"/>
    </source>
</evidence>
<evidence type="ECO:0000256" key="1">
    <source>
        <dbReference type="SAM" id="MobiDB-lite"/>
    </source>
</evidence>
<feature type="non-terminal residue" evidence="2">
    <location>
        <position position="1"/>
    </location>
</feature>
<feature type="compositionally biased region" description="Polar residues" evidence="1">
    <location>
        <begin position="61"/>
        <end position="80"/>
    </location>
</feature>
<feature type="compositionally biased region" description="Pro residues" evidence="1">
    <location>
        <begin position="149"/>
        <end position="164"/>
    </location>
</feature>
<dbReference type="Proteomes" id="UP001189429">
    <property type="component" value="Unassembled WGS sequence"/>
</dbReference>
<feature type="compositionally biased region" description="Pro residues" evidence="1">
    <location>
        <begin position="523"/>
        <end position="533"/>
    </location>
</feature>
<feature type="compositionally biased region" description="Basic residues" evidence="1">
    <location>
        <begin position="540"/>
        <end position="601"/>
    </location>
</feature>
<protein>
    <submittedName>
        <fullName evidence="2">Uncharacterized protein</fullName>
    </submittedName>
</protein>
<feature type="compositionally biased region" description="Low complexity" evidence="1">
    <location>
        <begin position="274"/>
        <end position="283"/>
    </location>
</feature>
<comment type="caution">
    <text evidence="2">The sequence shown here is derived from an EMBL/GenBank/DDBJ whole genome shotgun (WGS) entry which is preliminary data.</text>
</comment>
<dbReference type="PRINTS" id="PR01217">
    <property type="entry name" value="PRICHEXTENSN"/>
</dbReference>
<feature type="compositionally biased region" description="Pro residues" evidence="1">
    <location>
        <begin position="482"/>
        <end position="492"/>
    </location>
</feature>
<gene>
    <name evidence="2" type="ORF">PCOR1329_LOCUS80456</name>
</gene>
<feature type="compositionally biased region" description="Pro residues" evidence="1">
    <location>
        <begin position="452"/>
        <end position="462"/>
    </location>
</feature>